<evidence type="ECO:0000313" key="2">
    <source>
        <dbReference type="EMBL" id="KAJ6759903.1"/>
    </source>
</evidence>
<organism evidence="2 3">
    <name type="scientific">Salix purpurea</name>
    <name type="common">Purple osier willow</name>
    <dbReference type="NCBI Taxonomy" id="77065"/>
    <lineage>
        <taxon>Eukaryota</taxon>
        <taxon>Viridiplantae</taxon>
        <taxon>Streptophyta</taxon>
        <taxon>Embryophyta</taxon>
        <taxon>Tracheophyta</taxon>
        <taxon>Spermatophyta</taxon>
        <taxon>Magnoliopsida</taxon>
        <taxon>eudicotyledons</taxon>
        <taxon>Gunneridae</taxon>
        <taxon>Pentapetalae</taxon>
        <taxon>rosids</taxon>
        <taxon>fabids</taxon>
        <taxon>Malpighiales</taxon>
        <taxon>Salicaceae</taxon>
        <taxon>Saliceae</taxon>
        <taxon>Salix</taxon>
    </lineage>
</organism>
<sequence length="102" mass="11400">MLHLVQKDFLAKKQEKQDNQTEFKKPDDKVAGETSARNDASTDSKFALDSSECERGTSKETSPPVSSEPLDPEPLKNGFWHGRRLSSCEVTVSYLDCMFSQG</sequence>
<dbReference type="Proteomes" id="UP001151532">
    <property type="component" value="Chromosome 15Z"/>
</dbReference>
<accession>A0A9Q0W495</accession>
<name>A0A9Q0W495_SALPP</name>
<dbReference type="AlphaFoldDB" id="A0A9Q0W495"/>
<evidence type="ECO:0000313" key="3">
    <source>
        <dbReference type="Proteomes" id="UP001151532"/>
    </source>
</evidence>
<gene>
    <name evidence="2" type="ORF">OIU79_024883</name>
</gene>
<keyword evidence="3" id="KW-1185">Reference proteome</keyword>
<feature type="region of interest" description="Disordered" evidence="1">
    <location>
        <begin position="1"/>
        <end position="80"/>
    </location>
</feature>
<feature type="compositionally biased region" description="Polar residues" evidence="1">
    <location>
        <begin position="35"/>
        <end position="44"/>
    </location>
</feature>
<comment type="caution">
    <text evidence="2">The sequence shown here is derived from an EMBL/GenBank/DDBJ whole genome shotgun (WGS) entry which is preliminary data.</text>
</comment>
<proteinExistence type="predicted"/>
<dbReference type="OrthoDB" id="446635at2759"/>
<dbReference type="EMBL" id="JAPFFK010000006">
    <property type="protein sequence ID" value="KAJ6759903.1"/>
    <property type="molecule type" value="Genomic_DNA"/>
</dbReference>
<evidence type="ECO:0000256" key="1">
    <source>
        <dbReference type="SAM" id="MobiDB-lite"/>
    </source>
</evidence>
<protein>
    <submittedName>
        <fullName evidence="2">Uncharacterized protein</fullName>
    </submittedName>
</protein>
<feature type="compositionally biased region" description="Basic and acidic residues" evidence="1">
    <location>
        <begin position="1"/>
        <end position="31"/>
    </location>
</feature>
<reference evidence="2" key="2">
    <citation type="journal article" date="2023" name="Int. J. Mol. Sci.">
        <title>De Novo Assembly and Annotation of 11 Diverse Shrub Willow (Salix) Genomes Reveals Novel Gene Organization in Sex-Linked Regions.</title>
        <authorList>
            <person name="Hyden B."/>
            <person name="Feng K."/>
            <person name="Yates T.B."/>
            <person name="Jawdy S."/>
            <person name="Cereghino C."/>
            <person name="Smart L.B."/>
            <person name="Muchero W."/>
        </authorList>
    </citation>
    <scope>NUCLEOTIDE SEQUENCE</scope>
    <source>
        <tissue evidence="2">Shoot tip</tissue>
    </source>
</reference>
<reference evidence="2" key="1">
    <citation type="submission" date="2022-11" db="EMBL/GenBank/DDBJ databases">
        <authorList>
            <person name="Hyden B.L."/>
            <person name="Feng K."/>
            <person name="Yates T."/>
            <person name="Jawdy S."/>
            <person name="Smart L.B."/>
            <person name="Muchero W."/>
        </authorList>
    </citation>
    <scope>NUCLEOTIDE SEQUENCE</scope>
    <source>
        <tissue evidence="2">Shoot tip</tissue>
    </source>
</reference>